<dbReference type="Proteomes" id="UP000654075">
    <property type="component" value="Unassembled WGS sequence"/>
</dbReference>
<protein>
    <submittedName>
        <fullName evidence="1">Uncharacterized protein</fullName>
    </submittedName>
</protein>
<comment type="caution">
    <text evidence="1">The sequence shown here is derived from an EMBL/GenBank/DDBJ whole genome shotgun (WGS) entry which is preliminary data.</text>
</comment>
<accession>A0A813GXX5</accession>
<dbReference type="InterPro" id="IPR039589">
    <property type="entry name" value="TBCC1"/>
</dbReference>
<dbReference type="PANTHER" id="PTHR16052:SF0">
    <property type="entry name" value="TBCC DOMAIN-CONTAINING PROTEIN 1"/>
    <property type="match status" value="1"/>
</dbReference>
<sequence length="141" mass="15892">GAHMPLDPNFVDVWAHPLCCTAAMPDETLSGRSISQPETKTNSTYHFVHPSKFIPVVVPENGPRGDPLQLVLPEVYHDAMKQQNEEIIQIQMQMMSITDDAAKKKANEAIQGHFREWLHSTGKSRQLADLARFAGQFQERL</sequence>
<dbReference type="AlphaFoldDB" id="A0A813GXX5"/>
<dbReference type="EMBL" id="CAJNNV010029787">
    <property type="protein sequence ID" value="CAE8630106.1"/>
    <property type="molecule type" value="Genomic_DNA"/>
</dbReference>
<proteinExistence type="predicted"/>
<reference evidence="1" key="1">
    <citation type="submission" date="2021-02" db="EMBL/GenBank/DDBJ databases">
        <authorList>
            <person name="Dougan E. K."/>
            <person name="Rhodes N."/>
            <person name="Thang M."/>
            <person name="Chan C."/>
        </authorList>
    </citation>
    <scope>NUCLEOTIDE SEQUENCE</scope>
</reference>
<keyword evidence="2" id="KW-1185">Reference proteome</keyword>
<organism evidence="1 2">
    <name type="scientific">Polarella glacialis</name>
    <name type="common">Dinoflagellate</name>
    <dbReference type="NCBI Taxonomy" id="89957"/>
    <lineage>
        <taxon>Eukaryota</taxon>
        <taxon>Sar</taxon>
        <taxon>Alveolata</taxon>
        <taxon>Dinophyceae</taxon>
        <taxon>Suessiales</taxon>
        <taxon>Suessiaceae</taxon>
        <taxon>Polarella</taxon>
    </lineage>
</organism>
<name>A0A813GXX5_POLGL</name>
<gene>
    <name evidence="1" type="ORF">PGLA1383_LOCUS46502</name>
</gene>
<evidence type="ECO:0000313" key="2">
    <source>
        <dbReference type="Proteomes" id="UP000654075"/>
    </source>
</evidence>
<dbReference type="OrthoDB" id="427777at2759"/>
<evidence type="ECO:0000313" key="1">
    <source>
        <dbReference type="EMBL" id="CAE8630106.1"/>
    </source>
</evidence>
<dbReference type="PANTHER" id="PTHR16052">
    <property type="entry name" value="TBCC DOMAIN-CONTAINING PROTEIN 1"/>
    <property type="match status" value="1"/>
</dbReference>
<feature type="non-terminal residue" evidence="1">
    <location>
        <position position="1"/>
    </location>
</feature>